<dbReference type="HOGENOM" id="CLU_505086_0_0_5"/>
<dbReference type="InterPro" id="IPR001646">
    <property type="entry name" value="5peptide_repeat"/>
</dbReference>
<gene>
    <name evidence="2" type="ordered locus">MexAM1_META2p0815</name>
</gene>
<dbReference type="Pfam" id="PF00805">
    <property type="entry name" value="Pentapeptide"/>
    <property type="match status" value="3"/>
</dbReference>
<geneLocation type="plasmid" evidence="2 3">
    <name>megaplasmid</name>
</geneLocation>
<proteinExistence type="predicted"/>
<dbReference type="PANTHER" id="PTHR14136">
    <property type="entry name" value="BTB_POZ DOMAIN-CONTAINING PROTEIN KCTD9"/>
    <property type="match status" value="1"/>
</dbReference>
<dbReference type="RefSeq" id="WP_012754090.1">
    <property type="nucleotide sequence ID" value="NC_012811.1"/>
</dbReference>
<dbReference type="KEGG" id="mea:Mex_2p0815"/>
<dbReference type="Proteomes" id="UP000009081">
    <property type="component" value="Plasmid megaplasmid"/>
</dbReference>
<dbReference type="InterPro" id="IPR051082">
    <property type="entry name" value="Pentapeptide-BTB/POZ_domain"/>
</dbReference>
<feature type="region of interest" description="Disordered" evidence="1">
    <location>
        <begin position="513"/>
        <end position="539"/>
    </location>
</feature>
<reference evidence="2 3" key="1">
    <citation type="journal article" date="2009" name="PLoS ONE">
        <title>Methylobacterium genome sequences: a reference blueprint to investigate microbial metabolism of C1 compounds from natural and industrial sources.</title>
        <authorList>
            <person name="Vuilleumier S."/>
            <person name="Chistoserdova L."/>
            <person name="Lee M.-C."/>
            <person name="Bringel F."/>
            <person name="Lajus A."/>
            <person name="Zhou Y."/>
            <person name="Gourion B."/>
            <person name="Barbe V."/>
            <person name="Chang J."/>
            <person name="Cruveiller S."/>
            <person name="Dossat C."/>
            <person name="Gillett W."/>
            <person name="Gruffaz C."/>
            <person name="Haugen E."/>
            <person name="Hourcade E."/>
            <person name="Levy R."/>
            <person name="Mangenot S."/>
            <person name="Muller E."/>
            <person name="Nadalig T."/>
            <person name="Pagni M."/>
            <person name="Penny C."/>
            <person name="Peyraud R."/>
            <person name="Robinson D.G."/>
            <person name="Roche D."/>
            <person name="Rouy Z."/>
            <person name="Saenampechek C."/>
            <person name="Salvignol G."/>
            <person name="Vallenet D."/>
            <person name="Wu Z."/>
            <person name="Marx C.J."/>
            <person name="Vorholt J.A."/>
            <person name="Olson M.V."/>
            <person name="Kaul R."/>
            <person name="Weissenbach J."/>
            <person name="Medigue C."/>
            <person name="Lidstrom M.E."/>
        </authorList>
    </citation>
    <scope>NUCLEOTIDE SEQUENCE [LARGE SCALE GENOMIC DNA]</scope>
    <source>
        <strain evidence="3">ATCC 14718 / DSM 1338 / JCM 2805 / NCIMB 9133 / AM1</strain>
    </source>
</reference>
<organism evidence="2 3">
    <name type="scientific">Methylorubrum extorquens (strain ATCC 14718 / DSM 1338 / JCM 2805 / NCIMB 9133 / AM1)</name>
    <name type="common">Methylobacterium extorquens</name>
    <dbReference type="NCBI Taxonomy" id="272630"/>
    <lineage>
        <taxon>Bacteria</taxon>
        <taxon>Pseudomonadati</taxon>
        <taxon>Pseudomonadota</taxon>
        <taxon>Alphaproteobacteria</taxon>
        <taxon>Hyphomicrobiales</taxon>
        <taxon>Methylobacteriaceae</taxon>
        <taxon>Methylorubrum</taxon>
    </lineage>
</organism>
<dbReference type="PANTHER" id="PTHR14136:SF17">
    <property type="entry name" value="BTB_POZ DOMAIN-CONTAINING PROTEIN KCTD9"/>
    <property type="match status" value="1"/>
</dbReference>
<evidence type="ECO:0000313" key="3">
    <source>
        <dbReference type="Proteomes" id="UP000009081"/>
    </source>
</evidence>
<accession>C5B5C1</accession>
<dbReference type="EMBL" id="CP001511">
    <property type="protein sequence ID" value="ACS43653.1"/>
    <property type="molecule type" value="Genomic_DNA"/>
</dbReference>
<dbReference type="SUPFAM" id="SSF141571">
    <property type="entry name" value="Pentapeptide repeat-like"/>
    <property type="match status" value="1"/>
</dbReference>
<keyword evidence="3" id="KW-1185">Reference proteome</keyword>
<dbReference type="OrthoDB" id="8137294at2"/>
<evidence type="ECO:0000256" key="1">
    <source>
        <dbReference type="SAM" id="MobiDB-lite"/>
    </source>
</evidence>
<evidence type="ECO:0008006" key="4">
    <source>
        <dbReference type="Google" id="ProtNLM"/>
    </source>
</evidence>
<sequence>MVAIRDASGRILVEGPHASVRELLVEAVARNRRLAGADLAGLDLSGLDLRRACLPGAKLDRADLRHTRLDGASMARASLADASAQGAGFAGAVLEGATADGANFAGAGLRQAWMIGFAARGARFDDADAEGADMTGAVLADGHFQRARLVDVRFADATLYGNDFREADLTSSDEGLPMAMRPDRSLGARVVGNKFSPKAKVCAGLAAFRRDTWIGWAVNAASTGAAGGLGALAAMMLVPNIVDAKVGLDLARSGAAAVALVGAPLLVRTIVGGRIRDALQPHADRIAQGAAQAMDRAMKAGAAARDLVALLWHGGPNAVQRAVLATREKADARGWTAGFGRLVLGSLKIVFCDRRHLALALQELSRPRIPGSRGEAETVLIRQGGAGQGPLALRLHADGAVTAVHPEGTATWGVAGAPTTTGTLPEGAAPDDGGVSAKASFQAAVFADHGVAPIATHWFSNHFEAGPDGALLVVDHVARSVGNRVGPAVLTREGERKAVVDGRLWEGAVDAAGAPMFRGPDPDAEVEADETRAIPAPTP</sequence>
<dbReference type="AlphaFoldDB" id="C5B5C1"/>
<dbReference type="Gene3D" id="2.160.20.80">
    <property type="entry name" value="E3 ubiquitin-protein ligase SopA"/>
    <property type="match status" value="1"/>
</dbReference>
<protein>
    <recommendedName>
        <fullName evidence="4">Pentapeptide repeat protein</fullName>
    </recommendedName>
</protein>
<name>C5B5C1_METEA</name>
<evidence type="ECO:0000313" key="2">
    <source>
        <dbReference type="EMBL" id="ACS43653.1"/>
    </source>
</evidence>
<keyword evidence="2" id="KW-0614">Plasmid</keyword>